<feature type="transmembrane region" description="Helical" evidence="1">
    <location>
        <begin position="144"/>
        <end position="164"/>
    </location>
</feature>
<reference evidence="2" key="1">
    <citation type="journal article" date="2012" name="Nat. Genet.">
        <title>Whole-genome sequence of Schistosoma haematobium.</title>
        <authorList>
            <person name="Young N.D."/>
            <person name="Jex A.R."/>
            <person name="Li B."/>
            <person name="Liu S."/>
            <person name="Yang L."/>
            <person name="Xiong Z."/>
            <person name="Li Y."/>
            <person name="Cantacessi C."/>
            <person name="Hall R.S."/>
            <person name="Xu X."/>
            <person name="Chen F."/>
            <person name="Wu X."/>
            <person name="Zerlotini A."/>
            <person name="Oliveira G."/>
            <person name="Hofmann A."/>
            <person name="Zhang G."/>
            <person name="Fang X."/>
            <person name="Kang Y."/>
            <person name="Campbell B.E."/>
            <person name="Loukas A."/>
            <person name="Ranganathan S."/>
            <person name="Rollinson D."/>
            <person name="Rinaldi G."/>
            <person name="Brindley P.J."/>
            <person name="Yang H."/>
            <person name="Wang J."/>
            <person name="Wang J."/>
            <person name="Gasser R.B."/>
        </authorList>
    </citation>
    <scope>NUCLEOTIDE SEQUENCE</scope>
</reference>
<proteinExistence type="predicted"/>
<sequence>MFISTSLEQYRSRNCKIRNACKTLIRLDDHMKNNWLGIVDIVRNGYSRTQRSDRIPSLLIQEDPLILARDDTEKPEALSEYFSKVFSIGNGERQTIHCNCSGSLMDPAVIEKGTVLRLLQHLKPDKSSGPDDIHPRFMKAISDIIAELLATLFDIFLSILFYLFEH</sequence>
<dbReference type="GeneID" id="75576517"/>
<name>A0A922IIK6_SCHHA</name>
<comment type="caution">
    <text evidence="2">The sequence shown here is derived from an EMBL/GenBank/DDBJ whole genome shotgun (WGS) entry which is preliminary data.</text>
</comment>
<keyword evidence="3" id="KW-1185">Reference proteome</keyword>
<reference evidence="2" key="4">
    <citation type="journal article" date="2022" name="PLoS Pathog.">
        <title>Chromosome-level genome of Schistosoma haematobium underpins genome-wide explorations of molecular variation.</title>
        <authorList>
            <person name="Stroehlein A.J."/>
            <person name="Korhonen P.K."/>
            <person name="Lee V.V."/>
            <person name="Ralph S.A."/>
            <person name="Mentink-Kane M."/>
            <person name="You H."/>
            <person name="McManus D.P."/>
            <person name="Tchuente L.T."/>
            <person name="Stothard J.R."/>
            <person name="Kaur P."/>
            <person name="Dudchenko O."/>
            <person name="Aiden E.L."/>
            <person name="Yang B."/>
            <person name="Yang H."/>
            <person name="Emery A.M."/>
            <person name="Webster B.L."/>
            <person name="Brindley P.J."/>
            <person name="Rollinson D."/>
            <person name="Chang B.C.H."/>
            <person name="Gasser R.B."/>
            <person name="Young N.D."/>
        </authorList>
    </citation>
    <scope>NUCLEOTIDE SEQUENCE</scope>
</reference>
<evidence type="ECO:0000256" key="1">
    <source>
        <dbReference type="SAM" id="Phobius"/>
    </source>
</evidence>
<keyword evidence="1" id="KW-0472">Membrane</keyword>
<evidence type="ECO:0000313" key="3">
    <source>
        <dbReference type="Proteomes" id="UP000471633"/>
    </source>
</evidence>
<organism evidence="2 3">
    <name type="scientific">Schistosoma haematobium</name>
    <name type="common">Blood fluke</name>
    <dbReference type="NCBI Taxonomy" id="6185"/>
    <lineage>
        <taxon>Eukaryota</taxon>
        <taxon>Metazoa</taxon>
        <taxon>Spiralia</taxon>
        <taxon>Lophotrochozoa</taxon>
        <taxon>Platyhelminthes</taxon>
        <taxon>Trematoda</taxon>
        <taxon>Digenea</taxon>
        <taxon>Strigeidida</taxon>
        <taxon>Schistosomatoidea</taxon>
        <taxon>Schistosomatidae</taxon>
        <taxon>Schistosoma</taxon>
    </lineage>
</organism>
<dbReference type="CTD" id="75576517"/>
<keyword evidence="1" id="KW-0812">Transmembrane</keyword>
<dbReference type="AlphaFoldDB" id="A0A922IIK6"/>
<dbReference type="EMBL" id="AMPZ03000008">
    <property type="protein sequence ID" value="KAH9579639.1"/>
    <property type="molecule type" value="Genomic_DNA"/>
</dbReference>
<dbReference type="RefSeq" id="XP_051064562.1">
    <property type="nucleotide sequence ID" value="XM_051208423.1"/>
</dbReference>
<keyword evidence="1" id="KW-1133">Transmembrane helix</keyword>
<gene>
    <name evidence="2" type="ORF">MS3_00000794</name>
</gene>
<dbReference type="PANTHER" id="PTHR33395">
    <property type="entry name" value="TRANSCRIPTASE, PUTATIVE-RELATED-RELATED"/>
    <property type="match status" value="1"/>
</dbReference>
<protein>
    <submittedName>
        <fullName evidence="2">Uncharacterized protein</fullName>
    </submittedName>
</protein>
<dbReference type="KEGG" id="shx:MS3_00000794"/>
<dbReference type="PANTHER" id="PTHR33395:SF22">
    <property type="entry name" value="REVERSE TRANSCRIPTASE DOMAIN-CONTAINING PROTEIN"/>
    <property type="match status" value="1"/>
</dbReference>
<reference evidence="2" key="3">
    <citation type="submission" date="2021-06" db="EMBL/GenBank/DDBJ databases">
        <title>Chromosome-level genome assembly for S. haematobium.</title>
        <authorList>
            <person name="Stroehlein A.J."/>
        </authorList>
    </citation>
    <scope>NUCLEOTIDE SEQUENCE</scope>
</reference>
<reference evidence="2" key="2">
    <citation type="journal article" date="2019" name="Gigascience">
        <title>High-quality Schistosoma haematobium genome achieved by single-molecule and long-range sequencing.</title>
        <authorList>
            <person name="Stroehlein A.J."/>
            <person name="Korhonen P.K."/>
            <person name="Chong T.M."/>
            <person name="Lim Y.L."/>
            <person name="Chan K.G."/>
            <person name="Webster B."/>
            <person name="Rollinson D."/>
            <person name="Brindley P.J."/>
            <person name="Gasser R.B."/>
            <person name="Young N.D."/>
        </authorList>
    </citation>
    <scope>NUCLEOTIDE SEQUENCE</scope>
</reference>
<evidence type="ECO:0000313" key="2">
    <source>
        <dbReference type="EMBL" id="KAH9579639.1"/>
    </source>
</evidence>
<dbReference type="Proteomes" id="UP000471633">
    <property type="component" value="Unassembled WGS sequence"/>
</dbReference>
<accession>A0A922IIK6</accession>